<proteinExistence type="predicted"/>
<evidence type="ECO:0000313" key="2">
    <source>
        <dbReference type="Proteomes" id="UP001223586"/>
    </source>
</evidence>
<organism evidence="1 2">
    <name type="scientific">Bacillus chungangensis</name>
    <dbReference type="NCBI Taxonomy" id="587633"/>
    <lineage>
        <taxon>Bacteria</taxon>
        <taxon>Bacillati</taxon>
        <taxon>Bacillota</taxon>
        <taxon>Bacilli</taxon>
        <taxon>Bacillales</taxon>
        <taxon>Bacillaceae</taxon>
        <taxon>Bacillus</taxon>
    </lineage>
</organism>
<dbReference type="Proteomes" id="UP001223586">
    <property type="component" value="Unassembled WGS sequence"/>
</dbReference>
<name>A0ABT9WNS4_9BACI</name>
<sequence>MAKNYVKVEREPRIGDYILYEKALLTRLTPGKHYKVVDIDEYGDAFVMDDLGDYYDTGGTDFEIFEEVELKVGDFVKVLNGNSYSEKGDILKVVAVDRSIFPYKVEHLDGTYAGWYSDNIVTKATENEVFAQFKIGDRVRLLSGGGDAPLCGYRNGEVYTNNNCWPDAAPNDGLIELVGGDVPHGYAKPSQLQKVSDETKRLQVGDYAKLKNTVGNVAGFRAEDIVELRYNEVGASDFKVKLLAGPLYGYTNEENLLPVSAEEVEEAKRWAAVSRRPNEYKKGDIVRVIESPNALPVGTIFEVKAIGNDYVRDYRGNVYVIRRKRVELVAPVEQRVDIDKEGSDE</sequence>
<comment type="caution">
    <text evidence="1">The sequence shown here is derived from an EMBL/GenBank/DDBJ whole genome shotgun (WGS) entry which is preliminary data.</text>
</comment>
<reference evidence="1 2" key="1">
    <citation type="submission" date="2023-07" db="EMBL/GenBank/DDBJ databases">
        <title>Genomic Encyclopedia of Type Strains, Phase IV (KMG-IV): sequencing the most valuable type-strain genomes for metagenomic binning, comparative biology and taxonomic classification.</title>
        <authorList>
            <person name="Goeker M."/>
        </authorList>
    </citation>
    <scope>NUCLEOTIDE SEQUENCE [LARGE SCALE GENOMIC DNA]</scope>
    <source>
        <strain evidence="1 2">DSM 23837</strain>
    </source>
</reference>
<keyword evidence="2" id="KW-1185">Reference proteome</keyword>
<accession>A0ABT9WNS4</accession>
<evidence type="ECO:0000313" key="1">
    <source>
        <dbReference type="EMBL" id="MDQ0174435.1"/>
    </source>
</evidence>
<protein>
    <submittedName>
        <fullName evidence="1">Transcription antitermination factor NusG</fullName>
    </submittedName>
</protein>
<gene>
    <name evidence="1" type="ORF">J2S08_000266</name>
</gene>
<dbReference type="EMBL" id="JAUSTT010000001">
    <property type="protein sequence ID" value="MDQ0174435.1"/>
    <property type="molecule type" value="Genomic_DNA"/>
</dbReference>
<dbReference type="RefSeq" id="WP_307225890.1">
    <property type="nucleotide sequence ID" value="NZ_JAUSTT010000001.1"/>
</dbReference>